<evidence type="ECO:0000313" key="3">
    <source>
        <dbReference type="Proteomes" id="UP000325517"/>
    </source>
</evidence>
<dbReference type="OrthoDB" id="4379323at2"/>
<dbReference type="KEGG" id="psyo:PB01_04045"/>
<name>A0A5J6SMQ6_9BACI</name>
<reference evidence="2 3" key="1">
    <citation type="submission" date="2018-07" db="EMBL/GenBank/DDBJ databases">
        <title>Complete genome sequence of Psychrobacillus sp. PB01, isolated from iceberg, and comparative genome analysis of Psychrobacillus strains.</title>
        <authorList>
            <person name="Lee P.C."/>
        </authorList>
    </citation>
    <scope>NUCLEOTIDE SEQUENCE [LARGE SCALE GENOMIC DNA]</scope>
    <source>
        <strain evidence="2 3">PB01</strain>
    </source>
</reference>
<dbReference type="InterPro" id="IPR009057">
    <property type="entry name" value="Homeodomain-like_sf"/>
</dbReference>
<organism evidence="2 3">
    <name type="scientific">Psychrobacillus glaciei</name>
    <dbReference type="NCBI Taxonomy" id="2283160"/>
    <lineage>
        <taxon>Bacteria</taxon>
        <taxon>Bacillati</taxon>
        <taxon>Bacillota</taxon>
        <taxon>Bacilli</taxon>
        <taxon>Bacillales</taxon>
        <taxon>Bacillaceae</taxon>
        <taxon>Psychrobacillus</taxon>
    </lineage>
</organism>
<dbReference type="AlphaFoldDB" id="A0A5J6SMQ6"/>
<protein>
    <recommendedName>
        <fullName evidence="4">Transposase</fullName>
    </recommendedName>
</protein>
<proteinExistence type="predicted"/>
<dbReference type="GO" id="GO:0003677">
    <property type="term" value="F:DNA binding"/>
    <property type="evidence" value="ECO:0007669"/>
    <property type="project" value="InterPro"/>
</dbReference>
<evidence type="ECO:0000313" key="1">
    <source>
        <dbReference type="EMBL" id="QFF98045.1"/>
    </source>
</evidence>
<dbReference type="EMBL" id="CP031223">
    <property type="protein sequence ID" value="QFF98054.1"/>
    <property type="molecule type" value="Genomic_DNA"/>
</dbReference>
<dbReference type="KEGG" id="psyo:PB01_03990"/>
<dbReference type="SUPFAM" id="SSF46689">
    <property type="entry name" value="Homeodomain-like"/>
    <property type="match status" value="1"/>
</dbReference>
<dbReference type="Gene3D" id="1.10.10.10">
    <property type="entry name" value="Winged helix-like DNA-binding domain superfamily/Winged helix DNA-binding domain"/>
    <property type="match status" value="1"/>
</dbReference>
<accession>A0A5J6SMQ6</accession>
<sequence>MDTWSVIIVQIQRFERGIIMNIRKKTKKRQLTYEQKLFAVNEVRLKKRNRQDVADEMEIHINSLTGWLKLYREHGEDALHSHYEKSDLIEHTEELNRLRDIEKKYKEQLIQNEILKKFQAFLKENEKRSASKP</sequence>
<dbReference type="Pfam" id="PF01527">
    <property type="entry name" value="HTH_Tnp_1"/>
    <property type="match status" value="1"/>
</dbReference>
<dbReference type="InterPro" id="IPR036388">
    <property type="entry name" value="WH-like_DNA-bd_sf"/>
</dbReference>
<dbReference type="EMBL" id="CP031223">
    <property type="protein sequence ID" value="QFF98045.1"/>
    <property type="molecule type" value="Genomic_DNA"/>
</dbReference>
<evidence type="ECO:0008006" key="4">
    <source>
        <dbReference type="Google" id="ProtNLM"/>
    </source>
</evidence>
<dbReference type="Proteomes" id="UP000325517">
    <property type="component" value="Chromosome"/>
</dbReference>
<gene>
    <name evidence="1" type="ORF">PB01_03990</name>
    <name evidence="2" type="ORF">PB01_04045</name>
</gene>
<keyword evidence="3" id="KW-1185">Reference proteome</keyword>
<dbReference type="InterPro" id="IPR002514">
    <property type="entry name" value="Transposase_8"/>
</dbReference>
<dbReference type="GO" id="GO:0006313">
    <property type="term" value="P:DNA transposition"/>
    <property type="evidence" value="ECO:0007669"/>
    <property type="project" value="InterPro"/>
</dbReference>
<evidence type="ECO:0000313" key="2">
    <source>
        <dbReference type="EMBL" id="QFF98054.1"/>
    </source>
</evidence>
<dbReference type="GO" id="GO:0004803">
    <property type="term" value="F:transposase activity"/>
    <property type="evidence" value="ECO:0007669"/>
    <property type="project" value="InterPro"/>
</dbReference>